<dbReference type="GO" id="GO:0046872">
    <property type="term" value="F:metal ion binding"/>
    <property type="evidence" value="ECO:0007669"/>
    <property type="project" value="UniProtKB-KW"/>
</dbReference>
<feature type="region of interest" description="Disordered" evidence="10">
    <location>
        <begin position="413"/>
        <end position="456"/>
    </location>
</feature>
<dbReference type="Gene3D" id="3.90.79.20">
    <property type="match status" value="1"/>
</dbReference>
<dbReference type="InterPro" id="IPR050241">
    <property type="entry name" value="NAD-cap_RNA_hydrolase_NudC"/>
</dbReference>
<dbReference type="KEGG" id="gtr:GLOTRDRAFT_127516"/>
<keyword evidence="8" id="KW-0520">NAD</keyword>
<dbReference type="InterPro" id="IPR049734">
    <property type="entry name" value="NudC-like_C"/>
</dbReference>
<organism evidence="12 13">
    <name type="scientific">Gloeophyllum trabeum (strain ATCC 11539 / FP-39264 / Madison 617)</name>
    <name type="common">Brown rot fungus</name>
    <dbReference type="NCBI Taxonomy" id="670483"/>
    <lineage>
        <taxon>Eukaryota</taxon>
        <taxon>Fungi</taxon>
        <taxon>Dikarya</taxon>
        <taxon>Basidiomycota</taxon>
        <taxon>Agaricomycotina</taxon>
        <taxon>Agaricomycetes</taxon>
        <taxon>Gloeophyllales</taxon>
        <taxon>Gloeophyllaceae</taxon>
        <taxon>Gloeophyllum</taxon>
    </lineage>
</organism>
<comment type="cofactor">
    <cofactor evidence="1">
        <name>Mg(2+)</name>
        <dbReference type="ChEBI" id="CHEBI:18420"/>
    </cofactor>
</comment>
<dbReference type="EC" id="3.6.1.22" evidence="4"/>
<feature type="compositionally biased region" description="Basic and acidic residues" evidence="10">
    <location>
        <begin position="436"/>
        <end position="445"/>
    </location>
</feature>
<evidence type="ECO:0000313" key="12">
    <source>
        <dbReference type="EMBL" id="EPQ57685.1"/>
    </source>
</evidence>
<evidence type="ECO:0000256" key="4">
    <source>
        <dbReference type="ARBA" id="ARBA00012381"/>
    </source>
</evidence>
<protein>
    <recommendedName>
        <fullName evidence="4">NAD(+) diphosphatase</fullName>
        <ecNumber evidence="4">3.6.1.22</ecNumber>
    </recommendedName>
</protein>
<evidence type="ECO:0000256" key="3">
    <source>
        <dbReference type="ARBA" id="ARBA00009595"/>
    </source>
</evidence>
<evidence type="ECO:0000256" key="8">
    <source>
        <dbReference type="ARBA" id="ARBA00023027"/>
    </source>
</evidence>
<sequence>MAFVSFRTLYRQLWRQFWKMGETHVNFLGGSPLNRLSWLRQSPAFLNAVAASPAARWLVYQGGQPLLSTQPDGRTRGLASFTTNDIRPVLGSDPLFGQGRSEGETAAVDTPVLEAARLRGAPIVFLGLHEPEESKSGALPSAEFSAKGAAEAAVANIEGTPYFTVDVTDVDADKVKDLLSGSEAAQRGEKLEFSEPRAAMGSMDMFQAALFAEARSMVDWNGRNKFCPACGSPVYSLWAGWKLSCSSLLPWADNAGKKPCPSAKGLHNFAHPRTDAVVIMAVVDESGDKILLGRNKKFPDKFYSTLAGFIEPGESFEDAVKREIWEEAGVKVWNVKYHSIQPWPYPANLMVGFYAFADPSSPIRVDLDNELEDARWFTRAQILEVLSHPDGANFSRKDYRRMADIQEKQSNLENTQQQGAAALAHSDPSIQQNKAKQQEIEKEVRQGNAPPIKVPPRTAIAGVLISDWAHGRLPGVSPSAKGNL</sequence>
<dbReference type="InterPro" id="IPR015375">
    <property type="entry name" value="NADH_PPase-like_N"/>
</dbReference>
<dbReference type="GO" id="GO:0019677">
    <property type="term" value="P:NAD+ catabolic process"/>
    <property type="evidence" value="ECO:0007669"/>
    <property type="project" value="TreeGrafter"/>
</dbReference>
<name>S7RSN6_GLOTA</name>
<gene>
    <name evidence="12" type="ORF">GLOTRDRAFT_127516</name>
</gene>
<dbReference type="GO" id="GO:0035529">
    <property type="term" value="F:NADH pyrophosphatase activity"/>
    <property type="evidence" value="ECO:0007669"/>
    <property type="project" value="TreeGrafter"/>
</dbReference>
<reference evidence="12 13" key="1">
    <citation type="journal article" date="2012" name="Science">
        <title>The Paleozoic origin of enzymatic lignin decomposition reconstructed from 31 fungal genomes.</title>
        <authorList>
            <person name="Floudas D."/>
            <person name="Binder M."/>
            <person name="Riley R."/>
            <person name="Barry K."/>
            <person name="Blanchette R.A."/>
            <person name="Henrissat B."/>
            <person name="Martinez A.T."/>
            <person name="Otillar R."/>
            <person name="Spatafora J.W."/>
            <person name="Yadav J.S."/>
            <person name="Aerts A."/>
            <person name="Benoit I."/>
            <person name="Boyd A."/>
            <person name="Carlson A."/>
            <person name="Copeland A."/>
            <person name="Coutinho P.M."/>
            <person name="de Vries R.P."/>
            <person name="Ferreira P."/>
            <person name="Findley K."/>
            <person name="Foster B."/>
            <person name="Gaskell J."/>
            <person name="Glotzer D."/>
            <person name="Gorecki P."/>
            <person name="Heitman J."/>
            <person name="Hesse C."/>
            <person name="Hori C."/>
            <person name="Igarashi K."/>
            <person name="Jurgens J.A."/>
            <person name="Kallen N."/>
            <person name="Kersten P."/>
            <person name="Kohler A."/>
            <person name="Kuees U."/>
            <person name="Kumar T.K.A."/>
            <person name="Kuo A."/>
            <person name="LaButti K."/>
            <person name="Larrondo L.F."/>
            <person name="Lindquist E."/>
            <person name="Ling A."/>
            <person name="Lombard V."/>
            <person name="Lucas S."/>
            <person name="Lundell T."/>
            <person name="Martin R."/>
            <person name="McLaughlin D.J."/>
            <person name="Morgenstern I."/>
            <person name="Morin E."/>
            <person name="Murat C."/>
            <person name="Nagy L.G."/>
            <person name="Nolan M."/>
            <person name="Ohm R.A."/>
            <person name="Patyshakuliyeva A."/>
            <person name="Rokas A."/>
            <person name="Ruiz-Duenas F.J."/>
            <person name="Sabat G."/>
            <person name="Salamov A."/>
            <person name="Samejima M."/>
            <person name="Schmutz J."/>
            <person name="Slot J.C."/>
            <person name="St John F."/>
            <person name="Stenlid J."/>
            <person name="Sun H."/>
            <person name="Sun S."/>
            <person name="Syed K."/>
            <person name="Tsang A."/>
            <person name="Wiebenga A."/>
            <person name="Young D."/>
            <person name="Pisabarro A."/>
            <person name="Eastwood D.C."/>
            <person name="Martin F."/>
            <person name="Cullen D."/>
            <person name="Grigoriev I.V."/>
            <person name="Hibbett D.S."/>
        </authorList>
    </citation>
    <scope>NUCLEOTIDE SEQUENCE [LARGE SCALE GENOMIC DNA]</scope>
    <source>
        <strain evidence="12 13">ATCC 11539</strain>
    </source>
</reference>
<evidence type="ECO:0000256" key="2">
    <source>
        <dbReference type="ARBA" id="ARBA00001947"/>
    </source>
</evidence>
<comment type="similarity">
    <text evidence="3">Belongs to the Nudix hydrolase family. NudC subfamily.</text>
</comment>
<comment type="catalytic activity">
    <reaction evidence="9">
        <text>a 5'-end NAD(+)-phospho-ribonucleoside in mRNA + H2O = a 5'-end phospho-adenosine-phospho-ribonucleoside in mRNA + beta-nicotinamide D-ribonucleotide + 2 H(+)</text>
        <dbReference type="Rhea" id="RHEA:60876"/>
        <dbReference type="Rhea" id="RHEA-COMP:15698"/>
        <dbReference type="Rhea" id="RHEA-COMP:15719"/>
        <dbReference type="ChEBI" id="CHEBI:14649"/>
        <dbReference type="ChEBI" id="CHEBI:15377"/>
        <dbReference type="ChEBI" id="CHEBI:15378"/>
        <dbReference type="ChEBI" id="CHEBI:144029"/>
        <dbReference type="ChEBI" id="CHEBI:144051"/>
    </reaction>
    <physiologicalReaction direction="left-to-right" evidence="9">
        <dbReference type="Rhea" id="RHEA:60877"/>
    </physiologicalReaction>
</comment>
<keyword evidence="5" id="KW-0479">Metal-binding</keyword>
<dbReference type="OrthoDB" id="10249612at2759"/>
<evidence type="ECO:0000313" key="13">
    <source>
        <dbReference type="Proteomes" id="UP000030669"/>
    </source>
</evidence>
<dbReference type="CDD" id="cd03429">
    <property type="entry name" value="NUDIX_NADH_pyrophosphatase_Nudt13"/>
    <property type="match status" value="1"/>
</dbReference>
<dbReference type="PROSITE" id="PS51462">
    <property type="entry name" value="NUDIX"/>
    <property type="match status" value="1"/>
</dbReference>
<dbReference type="STRING" id="670483.S7RSN6"/>
<dbReference type="PROSITE" id="PS00893">
    <property type="entry name" value="NUDIX_BOX"/>
    <property type="match status" value="1"/>
</dbReference>
<dbReference type="AlphaFoldDB" id="S7RSN6"/>
<dbReference type="GO" id="GO:0005829">
    <property type="term" value="C:cytosol"/>
    <property type="evidence" value="ECO:0007669"/>
    <property type="project" value="TreeGrafter"/>
</dbReference>
<evidence type="ECO:0000256" key="1">
    <source>
        <dbReference type="ARBA" id="ARBA00001946"/>
    </source>
</evidence>
<dbReference type="GeneID" id="19301576"/>
<keyword evidence="13" id="KW-1185">Reference proteome</keyword>
<dbReference type="NCBIfam" id="NF001299">
    <property type="entry name" value="PRK00241.1"/>
    <property type="match status" value="1"/>
</dbReference>
<dbReference type="HOGENOM" id="CLU_037162_0_2_1"/>
<evidence type="ECO:0000256" key="9">
    <source>
        <dbReference type="ARBA" id="ARBA00023679"/>
    </source>
</evidence>
<dbReference type="InterPro" id="IPR015797">
    <property type="entry name" value="NUDIX_hydrolase-like_dom_sf"/>
</dbReference>
<dbReference type="EMBL" id="KB469299">
    <property type="protein sequence ID" value="EPQ57685.1"/>
    <property type="molecule type" value="Genomic_DNA"/>
</dbReference>
<evidence type="ECO:0000256" key="5">
    <source>
        <dbReference type="ARBA" id="ARBA00022723"/>
    </source>
</evidence>
<evidence type="ECO:0000259" key="11">
    <source>
        <dbReference type="PROSITE" id="PS51462"/>
    </source>
</evidence>
<dbReference type="Gene3D" id="3.90.79.10">
    <property type="entry name" value="Nucleoside Triphosphate Pyrophosphohydrolase"/>
    <property type="match status" value="1"/>
</dbReference>
<dbReference type="eggNOG" id="KOG3084">
    <property type="taxonomic scope" value="Eukaryota"/>
</dbReference>
<dbReference type="PANTHER" id="PTHR42904">
    <property type="entry name" value="NUDIX HYDROLASE, NUDC SUBFAMILY"/>
    <property type="match status" value="1"/>
</dbReference>
<comment type="cofactor">
    <cofactor evidence="2">
        <name>Zn(2+)</name>
        <dbReference type="ChEBI" id="CHEBI:29105"/>
    </cofactor>
</comment>
<feature type="domain" description="Nudix hydrolase" evidence="11">
    <location>
        <begin position="272"/>
        <end position="404"/>
    </location>
</feature>
<dbReference type="SUPFAM" id="SSF55811">
    <property type="entry name" value="Nudix"/>
    <property type="match status" value="1"/>
</dbReference>
<dbReference type="Pfam" id="PF09296">
    <property type="entry name" value="NUDIX-like"/>
    <property type="match status" value="1"/>
</dbReference>
<dbReference type="GO" id="GO:0006742">
    <property type="term" value="P:NADP+ catabolic process"/>
    <property type="evidence" value="ECO:0007669"/>
    <property type="project" value="TreeGrafter"/>
</dbReference>
<evidence type="ECO:0000256" key="10">
    <source>
        <dbReference type="SAM" id="MobiDB-lite"/>
    </source>
</evidence>
<proteinExistence type="inferred from homology"/>
<dbReference type="OMA" id="CNTRTTL"/>
<dbReference type="Proteomes" id="UP000030669">
    <property type="component" value="Unassembled WGS sequence"/>
</dbReference>
<accession>S7RSN6</accession>
<dbReference type="InterPro" id="IPR000086">
    <property type="entry name" value="NUDIX_hydrolase_dom"/>
</dbReference>
<dbReference type="GO" id="GO:0005777">
    <property type="term" value="C:peroxisome"/>
    <property type="evidence" value="ECO:0007669"/>
    <property type="project" value="TreeGrafter"/>
</dbReference>
<dbReference type="InterPro" id="IPR020084">
    <property type="entry name" value="NUDIX_hydrolase_CS"/>
</dbReference>
<dbReference type="RefSeq" id="XP_007864733.1">
    <property type="nucleotide sequence ID" value="XM_007866542.1"/>
</dbReference>
<keyword evidence="7" id="KW-0460">Magnesium</keyword>
<dbReference type="PANTHER" id="PTHR42904:SF6">
    <property type="entry name" value="NAD-CAPPED RNA HYDROLASE NUDT12"/>
    <property type="match status" value="1"/>
</dbReference>
<evidence type="ECO:0000256" key="7">
    <source>
        <dbReference type="ARBA" id="ARBA00022842"/>
    </source>
</evidence>
<evidence type="ECO:0000256" key="6">
    <source>
        <dbReference type="ARBA" id="ARBA00022801"/>
    </source>
</evidence>
<dbReference type="Pfam" id="PF00293">
    <property type="entry name" value="NUDIX"/>
    <property type="match status" value="1"/>
</dbReference>
<keyword evidence="6" id="KW-0378">Hydrolase</keyword>